<feature type="domain" description="Carbohydrate binding X2" evidence="10">
    <location>
        <begin position="1133"/>
        <end position="1221"/>
    </location>
</feature>
<evidence type="ECO:0000256" key="4">
    <source>
        <dbReference type="ARBA" id="ARBA00023001"/>
    </source>
</evidence>
<dbReference type="GO" id="GO:0030245">
    <property type="term" value="P:cellulose catabolic process"/>
    <property type="evidence" value="ECO:0007669"/>
    <property type="project" value="UniProtKB-KW"/>
</dbReference>
<dbReference type="GO" id="GO:0071108">
    <property type="term" value="P:protein K48-linked deubiquitination"/>
    <property type="evidence" value="ECO:0007669"/>
    <property type="project" value="TreeGrafter"/>
</dbReference>
<proteinExistence type="inferred from homology"/>
<feature type="region of interest" description="Disordered" evidence="8">
    <location>
        <begin position="653"/>
        <end position="718"/>
    </location>
</feature>
<feature type="compositionally biased region" description="Polar residues" evidence="8">
    <location>
        <begin position="14"/>
        <end position="27"/>
    </location>
</feature>
<dbReference type="GO" id="GO:0004843">
    <property type="term" value="F:cysteine-type deubiquitinase activity"/>
    <property type="evidence" value="ECO:0007669"/>
    <property type="project" value="InterPro"/>
</dbReference>
<dbReference type="PANTHER" id="PTHR18063:SF6">
    <property type="entry name" value="UBIQUITIN CARBOXYL-TERMINAL HYDROLASE"/>
    <property type="match status" value="1"/>
</dbReference>
<evidence type="ECO:0000259" key="9">
    <source>
        <dbReference type="Pfam" id="PF00150"/>
    </source>
</evidence>
<dbReference type="FunFam" id="2.60.40.10:FF:002413">
    <property type="entry name" value="Extracellular endoglucanase, putative"/>
    <property type="match status" value="1"/>
</dbReference>
<feature type="compositionally biased region" description="Basic and acidic residues" evidence="8">
    <location>
        <begin position="93"/>
        <end position="105"/>
    </location>
</feature>
<evidence type="ECO:0000256" key="2">
    <source>
        <dbReference type="ARBA" id="ARBA00022729"/>
    </source>
</evidence>
<evidence type="ECO:0000259" key="11">
    <source>
        <dbReference type="Pfam" id="PF04424"/>
    </source>
</evidence>
<dbReference type="InterPro" id="IPR007518">
    <property type="entry name" value="MINDY"/>
</dbReference>
<evidence type="ECO:0000256" key="7">
    <source>
        <dbReference type="ARBA" id="ARBA00023326"/>
    </source>
</evidence>
<keyword evidence="4" id="KW-0136">Cellulose degradation</keyword>
<gene>
    <name evidence="12" type="ORF">AARAC_009617</name>
</gene>
<dbReference type="InterPro" id="IPR013783">
    <property type="entry name" value="Ig-like_fold"/>
</dbReference>
<keyword evidence="5" id="KW-0119">Carbohydrate metabolism</keyword>
<evidence type="ECO:0000256" key="5">
    <source>
        <dbReference type="ARBA" id="ARBA00023277"/>
    </source>
</evidence>
<feature type="region of interest" description="Disordered" evidence="8">
    <location>
        <begin position="601"/>
        <end position="638"/>
    </location>
</feature>
<dbReference type="GO" id="GO:0016807">
    <property type="term" value="F:cysteine-type carboxypeptidase activity"/>
    <property type="evidence" value="ECO:0007669"/>
    <property type="project" value="TreeGrafter"/>
</dbReference>
<dbReference type="InterPro" id="IPR033979">
    <property type="entry name" value="MINDY_domain"/>
</dbReference>
<dbReference type="InterPro" id="IPR014756">
    <property type="entry name" value="Ig_E-set"/>
</dbReference>
<evidence type="ECO:0000256" key="3">
    <source>
        <dbReference type="ARBA" id="ARBA00022801"/>
    </source>
</evidence>
<dbReference type="EMBL" id="NEXV01000009">
    <property type="protein sequence ID" value="PIG90326.1"/>
    <property type="molecule type" value="Genomic_DNA"/>
</dbReference>
<dbReference type="GO" id="GO:0071944">
    <property type="term" value="C:cell periphery"/>
    <property type="evidence" value="ECO:0007669"/>
    <property type="project" value="TreeGrafter"/>
</dbReference>
<dbReference type="GO" id="GO:0004553">
    <property type="term" value="F:hydrolase activity, hydrolyzing O-glycosyl compounds"/>
    <property type="evidence" value="ECO:0007669"/>
    <property type="project" value="InterPro"/>
</dbReference>
<feature type="domain" description="Glycoside hydrolase family 5" evidence="9">
    <location>
        <begin position="823"/>
        <end position="1092"/>
    </location>
</feature>
<feature type="region of interest" description="Disordered" evidence="8">
    <location>
        <begin position="1"/>
        <end position="227"/>
    </location>
</feature>
<keyword evidence="6" id="KW-0326">Glycosidase</keyword>
<accession>A0A2G7GBY4</accession>
<dbReference type="GO" id="GO:1990380">
    <property type="term" value="F:K48-linked deubiquitinase activity"/>
    <property type="evidence" value="ECO:0007669"/>
    <property type="project" value="InterPro"/>
</dbReference>
<keyword evidence="2" id="KW-0732">Signal</keyword>
<dbReference type="Pfam" id="PF03442">
    <property type="entry name" value="CBM_X2"/>
    <property type="match status" value="1"/>
</dbReference>
<dbReference type="STRING" id="656916.A0A2G7GBY4"/>
<dbReference type="InterPro" id="IPR017853">
    <property type="entry name" value="GH"/>
</dbReference>
<organism evidence="12 13">
    <name type="scientific">Aspergillus arachidicola</name>
    <dbReference type="NCBI Taxonomy" id="656916"/>
    <lineage>
        <taxon>Eukaryota</taxon>
        <taxon>Fungi</taxon>
        <taxon>Dikarya</taxon>
        <taxon>Ascomycota</taxon>
        <taxon>Pezizomycotina</taxon>
        <taxon>Eurotiomycetes</taxon>
        <taxon>Eurotiomycetidae</taxon>
        <taxon>Eurotiales</taxon>
        <taxon>Aspergillaceae</taxon>
        <taxon>Aspergillus</taxon>
        <taxon>Aspergillus subgen. Circumdati</taxon>
    </lineage>
</organism>
<dbReference type="Gene3D" id="3.20.20.80">
    <property type="entry name" value="Glycosidases"/>
    <property type="match status" value="1"/>
</dbReference>
<dbReference type="UniPathway" id="UPA00164"/>
<evidence type="ECO:0000256" key="6">
    <source>
        <dbReference type="ARBA" id="ARBA00023295"/>
    </source>
</evidence>
<sequence>MNPWADELVERPGQNHQGYNGSGQSVADSAPPAGSAENRRGDRVPSILVAGTQRRMAANEWQQNGDVNDAPDWEHVGNSPAPLQSNNPFLKPRQPERNPWDDRSPRPFSEATSASHDSANARLGQDEGYIPMTARLSLFDPPSESPWAGERSAVPPPVLHENQYPAQDPSHPPQSAAGFTNAQSPFQPPQTTPCDNPNAYPPQLHQQGNQANLSPWNEIGTPATVSTANTGSSHALIDLNEASDAHIQTNQRTAASSVYSDMNRGQPHPMPSENSQLGAAPPLPERSNISQPGQPTSGTPVSEAEAQSQHEQRSETYSIRHVNWTDATGKLRDCPILAQNKNGPCPLLALVNALVLRSSPESQPPIVRALQTREQISLGLLIEALFDELTTCLGPDDELPDIEALSRFLTMLHTGMNVNPRLTLGSSDSVGTFLETSDIKFYGTFGVPLLHGWVAEPSTQADGALTRVAQFYEDIQLLPFRKQELEDRVFQGGSLTPEEEQTMKDIQTIQHFTEIENATQLSTFGIQHLTEKLPPGSLSILFRNDHFSTLYKHPQNHQLFTLVTDAGYSHRAEIVWESLVDVNGSQSGFFAGDFRPVSHISTGASDPSGPRTSSNTRHSGVSSAVSHEQQGRALSPQEQADADYAYALSLQLQEEEQQTSGRTPRDRSQRASVPYYPQGSSEGPAPARHRSTGHRPSQQPRRHSPSRDADDVPPPSYEQVANNAAYQSPPRNSNNRAAPYVAPYQRAQFGRRPPGFQTDFTGFGSPLIVIMQPLRLLALTAILKGAWALGANCTGSFDAISASDFVANINPGWNLGNSLDATPNEDSWNNPTVQESTFDYVKAAGFKSVRLPVTWTHHFTSESPDWTVDPEWLQRVSDVIDMITSRGLYTIVNVHHDSWEWADVTKSDANITQIEQKFAKLWYQIGTKLACKSSMVAFETINEPPCNTAEDGAKINKFNEIFLREINRAGGFNTKRVVNLVGGGMDSVKTSQWFKTPANITNPWALQFHFYSPYDFIFSAWGKTIWGSDSDKSELDSTLALLRGNFTDVPIVLGEFDASPTNTEPAARWKYHDYLIRTTKKYNMSPILWDNGLDHLDRSSGIWRDPVSIEIITNGNETNSLPDSTVDTSAPSQSSSAYIYHQVGTEVTDQTLPFIFNDNTLVSIQDSKGTTLKADTEYTVSGSNITFPASFLSTYYSETTEPGLLPNFTLKFSSGASPVVQLVQWDTPTLSETSAAASSVSGSDLSIPITWNGLPKLAAVKALLNNGTYLVDDFTQWFGPFGEARTTYSNQWNWDDKNVILTQATIEAVVAAGQDTVFTFEFFPRVDTTTNTVNFTLTV</sequence>
<dbReference type="SUPFAM" id="SSF51445">
    <property type="entry name" value="(Trans)glycosidases"/>
    <property type="match status" value="1"/>
</dbReference>
<feature type="region of interest" description="Disordered" evidence="8">
    <location>
        <begin position="260"/>
        <end position="321"/>
    </location>
</feature>
<dbReference type="InterPro" id="IPR005102">
    <property type="entry name" value="Carbo-bd_X2"/>
</dbReference>
<dbReference type="Gene3D" id="2.60.40.10">
    <property type="entry name" value="Immunoglobulins"/>
    <property type="match status" value="1"/>
</dbReference>
<dbReference type="Pfam" id="PF00150">
    <property type="entry name" value="Cellulase"/>
    <property type="match status" value="1"/>
</dbReference>
<keyword evidence="7" id="KW-0624">Polysaccharide degradation</keyword>
<evidence type="ECO:0000256" key="8">
    <source>
        <dbReference type="SAM" id="MobiDB-lite"/>
    </source>
</evidence>
<feature type="compositionally biased region" description="Polar residues" evidence="8">
    <location>
        <begin position="287"/>
        <end position="307"/>
    </location>
</feature>
<feature type="compositionally biased region" description="Polar residues" evidence="8">
    <location>
        <begin position="204"/>
        <end position="215"/>
    </location>
</feature>
<dbReference type="GO" id="GO:0005829">
    <property type="term" value="C:cytosol"/>
    <property type="evidence" value="ECO:0007669"/>
    <property type="project" value="TreeGrafter"/>
</dbReference>
<dbReference type="PANTHER" id="PTHR18063">
    <property type="entry name" value="NF-E2 INDUCIBLE PROTEIN"/>
    <property type="match status" value="1"/>
</dbReference>
<dbReference type="Pfam" id="PF04424">
    <property type="entry name" value="MINDY_DUB"/>
    <property type="match status" value="1"/>
</dbReference>
<protein>
    <submittedName>
        <fullName evidence="12">Cellulase</fullName>
    </submittedName>
</protein>
<dbReference type="GO" id="GO:0005978">
    <property type="term" value="P:glycogen biosynthetic process"/>
    <property type="evidence" value="ECO:0007669"/>
    <property type="project" value="UniProtKB-UniPathway"/>
</dbReference>
<keyword evidence="3" id="KW-0378">Hydrolase</keyword>
<feature type="compositionally biased region" description="Polar residues" evidence="8">
    <location>
        <begin position="601"/>
        <end position="628"/>
    </location>
</feature>
<evidence type="ECO:0000313" key="13">
    <source>
        <dbReference type="Proteomes" id="UP000231358"/>
    </source>
</evidence>
<dbReference type="SUPFAM" id="SSF81296">
    <property type="entry name" value="E set domains"/>
    <property type="match status" value="1"/>
</dbReference>
<comment type="similarity">
    <text evidence="1">Belongs to the glycosyl hydrolase 5 (cellulase A) family.</text>
</comment>
<dbReference type="Proteomes" id="UP000231358">
    <property type="component" value="Unassembled WGS sequence"/>
</dbReference>
<evidence type="ECO:0000259" key="10">
    <source>
        <dbReference type="Pfam" id="PF03442"/>
    </source>
</evidence>
<dbReference type="InterPro" id="IPR001547">
    <property type="entry name" value="Glyco_hydro_5"/>
</dbReference>
<reference evidence="12 13" key="1">
    <citation type="submission" date="2017-05" db="EMBL/GenBank/DDBJ databases">
        <title>Genome sequence for an aflatoxigenic pathogen of Argentinian peanut, Aspergillus arachidicola.</title>
        <authorList>
            <person name="Moore G."/>
            <person name="Beltz S.B."/>
            <person name="Mack B.M."/>
        </authorList>
    </citation>
    <scope>NUCLEOTIDE SEQUENCE [LARGE SCALE GENOMIC DNA]</scope>
    <source>
        <strain evidence="12 13">CBS 117610</strain>
    </source>
</reference>
<comment type="caution">
    <text evidence="12">The sequence shown here is derived from an EMBL/GenBank/DDBJ whole genome shotgun (WGS) entry which is preliminary data.</text>
</comment>
<feature type="domain" description="MINDY deubiquitinase" evidence="11">
    <location>
        <begin position="315"/>
        <end position="594"/>
    </location>
</feature>
<name>A0A2G7GBY4_9EURO</name>
<keyword evidence="13" id="KW-1185">Reference proteome</keyword>
<dbReference type="FunFam" id="3.20.20.80:FF:000152">
    <property type="entry name" value="Extracellular endoglucanase"/>
    <property type="match status" value="1"/>
</dbReference>
<evidence type="ECO:0000256" key="1">
    <source>
        <dbReference type="ARBA" id="ARBA00005641"/>
    </source>
</evidence>
<evidence type="ECO:0000313" key="12">
    <source>
        <dbReference type="EMBL" id="PIG90326.1"/>
    </source>
</evidence>